<proteinExistence type="predicted"/>
<comment type="caution">
    <text evidence="1">The sequence shown here is derived from an EMBL/GenBank/DDBJ whole genome shotgun (WGS) entry which is preliminary data.</text>
</comment>
<sequence>MTARRDLENALGGPPLTATELMTDRECADLLALFTHARTEEVKGLSQSVDAMIGELPRPLRTPAKKIMFGKLLDR</sequence>
<accession>A0A846Y3V8</accession>
<keyword evidence="2" id="KW-1185">Reference proteome</keyword>
<name>A0A846Y3V8_9NOCA</name>
<dbReference type="EMBL" id="JAAXOP010000014">
    <property type="protein sequence ID" value="NKY52945.1"/>
    <property type="molecule type" value="Genomic_DNA"/>
</dbReference>
<organism evidence="1 2">
    <name type="scientific">Nocardia vermiculata</name>
    <dbReference type="NCBI Taxonomy" id="257274"/>
    <lineage>
        <taxon>Bacteria</taxon>
        <taxon>Bacillati</taxon>
        <taxon>Actinomycetota</taxon>
        <taxon>Actinomycetes</taxon>
        <taxon>Mycobacteriales</taxon>
        <taxon>Nocardiaceae</taxon>
        <taxon>Nocardia</taxon>
    </lineage>
</organism>
<evidence type="ECO:0000313" key="2">
    <source>
        <dbReference type="Proteomes" id="UP000565711"/>
    </source>
</evidence>
<dbReference type="RefSeq" id="WP_157102963.1">
    <property type="nucleotide sequence ID" value="NZ_JAAXOP010000014.1"/>
</dbReference>
<dbReference type="Proteomes" id="UP000565711">
    <property type="component" value="Unassembled WGS sequence"/>
</dbReference>
<evidence type="ECO:0000313" key="1">
    <source>
        <dbReference type="EMBL" id="NKY52945.1"/>
    </source>
</evidence>
<reference evidence="1 2" key="1">
    <citation type="submission" date="2020-04" db="EMBL/GenBank/DDBJ databases">
        <title>MicrobeNet Type strains.</title>
        <authorList>
            <person name="Nicholson A.C."/>
        </authorList>
    </citation>
    <scope>NUCLEOTIDE SEQUENCE [LARGE SCALE GENOMIC DNA]</scope>
    <source>
        <strain evidence="1 2">JCM 12354</strain>
    </source>
</reference>
<dbReference type="AlphaFoldDB" id="A0A846Y3V8"/>
<gene>
    <name evidence="1" type="ORF">HGA08_22335</name>
</gene>
<protein>
    <submittedName>
        <fullName evidence="1">Uncharacterized protein</fullName>
    </submittedName>
</protein>